<evidence type="ECO:0000313" key="1">
    <source>
        <dbReference type="EMBL" id="KAK9929734.1"/>
    </source>
</evidence>
<proteinExistence type="predicted"/>
<organism evidence="1 2">
    <name type="scientific">Rubus argutus</name>
    <name type="common">Southern blackberry</name>
    <dbReference type="NCBI Taxonomy" id="59490"/>
    <lineage>
        <taxon>Eukaryota</taxon>
        <taxon>Viridiplantae</taxon>
        <taxon>Streptophyta</taxon>
        <taxon>Embryophyta</taxon>
        <taxon>Tracheophyta</taxon>
        <taxon>Spermatophyta</taxon>
        <taxon>Magnoliopsida</taxon>
        <taxon>eudicotyledons</taxon>
        <taxon>Gunneridae</taxon>
        <taxon>Pentapetalae</taxon>
        <taxon>rosids</taxon>
        <taxon>fabids</taxon>
        <taxon>Rosales</taxon>
        <taxon>Rosaceae</taxon>
        <taxon>Rosoideae</taxon>
        <taxon>Rosoideae incertae sedis</taxon>
        <taxon>Rubus</taxon>
    </lineage>
</organism>
<dbReference type="AlphaFoldDB" id="A0AAW1WZY9"/>
<keyword evidence="2" id="KW-1185">Reference proteome</keyword>
<gene>
    <name evidence="1" type="ORF">M0R45_026820</name>
</gene>
<sequence>MAKATEWKTSAASGMADLHWIHVGIDDRLFWWRRGKGRRRGFIGRELGEGWPGFAAWHGGSDGVIWVLFEVDRGGAEGLG</sequence>
<protein>
    <submittedName>
        <fullName evidence="1">Uncharacterized protein</fullName>
    </submittedName>
</protein>
<name>A0AAW1WZY9_RUBAR</name>
<dbReference type="EMBL" id="JBEDUW010000005">
    <property type="protein sequence ID" value="KAK9929734.1"/>
    <property type="molecule type" value="Genomic_DNA"/>
</dbReference>
<dbReference type="Proteomes" id="UP001457282">
    <property type="component" value="Unassembled WGS sequence"/>
</dbReference>
<reference evidence="1 2" key="1">
    <citation type="journal article" date="2023" name="G3 (Bethesda)">
        <title>A chromosome-length genome assembly and annotation of blackberry (Rubus argutus, cv. 'Hillquist').</title>
        <authorList>
            <person name="Bruna T."/>
            <person name="Aryal R."/>
            <person name="Dudchenko O."/>
            <person name="Sargent D.J."/>
            <person name="Mead D."/>
            <person name="Buti M."/>
            <person name="Cavallini A."/>
            <person name="Hytonen T."/>
            <person name="Andres J."/>
            <person name="Pham M."/>
            <person name="Weisz D."/>
            <person name="Mascagni F."/>
            <person name="Usai G."/>
            <person name="Natali L."/>
            <person name="Bassil N."/>
            <person name="Fernandez G.E."/>
            <person name="Lomsadze A."/>
            <person name="Armour M."/>
            <person name="Olukolu B."/>
            <person name="Poorten T."/>
            <person name="Britton C."/>
            <person name="Davik J."/>
            <person name="Ashrafi H."/>
            <person name="Aiden E.L."/>
            <person name="Borodovsky M."/>
            <person name="Worthington M."/>
        </authorList>
    </citation>
    <scope>NUCLEOTIDE SEQUENCE [LARGE SCALE GENOMIC DNA]</scope>
    <source>
        <strain evidence="1">PI 553951</strain>
    </source>
</reference>
<comment type="caution">
    <text evidence="1">The sequence shown here is derived from an EMBL/GenBank/DDBJ whole genome shotgun (WGS) entry which is preliminary data.</text>
</comment>
<evidence type="ECO:0000313" key="2">
    <source>
        <dbReference type="Proteomes" id="UP001457282"/>
    </source>
</evidence>
<accession>A0AAW1WZY9</accession>